<dbReference type="InterPro" id="IPR001046">
    <property type="entry name" value="NRAMP_fam"/>
</dbReference>
<dbReference type="OrthoDB" id="409173at2759"/>
<keyword evidence="6 7" id="KW-0472">Membrane</keyword>
<dbReference type="KEGG" id="mng:MNEG_16707"/>
<evidence type="ECO:0000256" key="4">
    <source>
        <dbReference type="ARBA" id="ARBA00022692"/>
    </source>
</evidence>
<evidence type="ECO:0000256" key="7">
    <source>
        <dbReference type="SAM" id="Phobius"/>
    </source>
</evidence>
<feature type="transmembrane region" description="Helical" evidence="7">
    <location>
        <begin position="72"/>
        <end position="95"/>
    </location>
</feature>
<dbReference type="STRING" id="145388.A0A0D2IT92"/>
<keyword evidence="3" id="KW-0813">Transport</keyword>
<evidence type="ECO:0000256" key="1">
    <source>
        <dbReference type="ARBA" id="ARBA00004141"/>
    </source>
</evidence>
<dbReference type="Pfam" id="PF01566">
    <property type="entry name" value="Nramp"/>
    <property type="match status" value="1"/>
</dbReference>
<feature type="transmembrane region" description="Helical" evidence="7">
    <location>
        <begin position="37"/>
        <end position="60"/>
    </location>
</feature>
<dbReference type="PANTHER" id="PTHR11706">
    <property type="entry name" value="SOLUTE CARRIER PROTEIN FAMILY 11 MEMBER"/>
    <property type="match status" value="1"/>
</dbReference>
<dbReference type="GO" id="GO:0005384">
    <property type="term" value="F:manganese ion transmembrane transporter activity"/>
    <property type="evidence" value="ECO:0007669"/>
    <property type="project" value="TreeGrafter"/>
</dbReference>
<dbReference type="GO" id="GO:0034755">
    <property type="term" value="P:iron ion transmembrane transport"/>
    <property type="evidence" value="ECO:0007669"/>
    <property type="project" value="TreeGrafter"/>
</dbReference>
<dbReference type="PRINTS" id="PR00447">
    <property type="entry name" value="NATRESASSCMP"/>
</dbReference>
<reference evidence="8 9" key="1">
    <citation type="journal article" date="2013" name="BMC Genomics">
        <title>Reconstruction of the lipid metabolism for the microalga Monoraphidium neglectum from its genome sequence reveals characteristics suitable for biofuel production.</title>
        <authorList>
            <person name="Bogen C."/>
            <person name="Al-Dilaimi A."/>
            <person name="Albersmeier A."/>
            <person name="Wichmann J."/>
            <person name="Grundmann M."/>
            <person name="Rupp O."/>
            <person name="Lauersen K.J."/>
            <person name="Blifernez-Klassen O."/>
            <person name="Kalinowski J."/>
            <person name="Goesmann A."/>
            <person name="Mussgnug J.H."/>
            <person name="Kruse O."/>
        </authorList>
    </citation>
    <scope>NUCLEOTIDE SEQUENCE [LARGE SCALE GENOMIC DNA]</scope>
    <source>
        <strain evidence="8 9">SAG 48.87</strain>
    </source>
</reference>
<name>A0A0D2IT92_9CHLO</name>
<sequence>MPHNLYLHSALVQTRRLRAPDDAHRREALAYFGLESALSLAVSVLINTCVVCVFAAGYFGKPGLDDIGLENAGQYLGATYGAGIVVIWALGLLAAGQSSTMTGCYTGQFVMDGFLAFKVSAWVRILVTRLVALVPTLAVAFISGGGAGSTSLDQLNQILNLLQSVQLPFA</sequence>
<organism evidence="8 9">
    <name type="scientific">Monoraphidium neglectum</name>
    <dbReference type="NCBI Taxonomy" id="145388"/>
    <lineage>
        <taxon>Eukaryota</taxon>
        <taxon>Viridiplantae</taxon>
        <taxon>Chlorophyta</taxon>
        <taxon>core chlorophytes</taxon>
        <taxon>Chlorophyceae</taxon>
        <taxon>CS clade</taxon>
        <taxon>Sphaeropleales</taxon>
        <taxon>Selenastraceae</taxon>
        <taxon>Monoraphidium</taxon>
    </lineage>
</organism>
<dbReference type="GO" id="GO:0005886">
    <property type="term" value="C:plasma membrane"/>
    <property type="evidence" value="ECO:0007669"/>
    <property type="project" value="TreeGrafter"/>
</dbReference>
<dbReference type="RefSeq" id="XP_013890277.1">
    <property type="nucleotide sequence ID" value="XM_014034823.1"/>
</dbReference>
<dbReference type="PANTHER" id="PTHR11706:SF33">
    <property type="entry name" value="NATURAL RESISTANCE-ASSOCIATED MACROPHAGE PROTEIN 2"/>
    <property type="match status" value="1"/>
</dbReference>
<evidence type="ECO:0000256" key="2">
    <source>
        <dbReference type="ARBA" id="ARBA00009965"/>
    </source>
</evidence>
<dbReference type="GeneID" id="25734493"/>
<evidence type="ECO:0000256" key="3">
    <source>
        <dbReference type="ARBA" id="ARBA00022448"/>
    </source>
</evidence>
<gene>
    <name evidence="8" type="ORF">MNEG_16707</name>
</gene>
<evidence type="ECO:0000256" key="5">
    <source>
        <dbReference type="ARBA" id="ARBA00022989"/>
    </source>
</evidence>
<keyword evidence="9" id="KW-1185">Reference proteome</keyword>
<dbReference type="GO" id="GO:0015086">
    <property type="term" value="F:cadmium ion transmembrane transporter activity"/>
    <property type="evidence" value="ECO:0007669"/>
    <property type="project" value="TreeGrafter"/>
</dbReference>
<evidence type="ECO:0000313" key="9">
    <source>
        <dbReference type="Proteomes" id="UP000054498"/>
    </source>
</evidence>
<feature type="transmembrane region" description="Helical" evidence="7">
    <location>
        <begin position="121"/>
        <end position="142"/>
    </location>
</feature>
<comment type="subcellular location">
    <subcellularLocation>
        <location evidence="1">Membrane</location>
        <topology evidence="1">Multi-pass membrane protein</topology>
    </subcellularLocation>
</comment>
<evidence type="ECO:0000256" key="6">
    <source>
        <dbReference type="ARBA" id="ARBA00023136"/>
    </source>
</evidence>
<dbReference type="Proteomes" id="UP000054498">
    <property type="component" value="Unassembled WGS sequence"/>
</dbReference>
<accession>A0A0D2IT92</accession>
<dbReference type="AlphaFoldDB" id="A0A0D2IT92"/>
<evidence type="ECO:0000313" key="8">
    <source>
        <dbReference type="EMBL" id="KIY91257.1"/>
    </source>
</evidence>
<dbReference type="EMBL" id="KK106890">
    <property type="protein sequence ID" value="KIY91257.1"/>
    <property type="molecule type" value="Genomic_DNA"/>
</dbReference>
<protein>
    <submittedName>
        <fullName evidence="8">Natural resistance-associated macrophage protein</fullName>
    </submittedName>
</protein>
<keyword evidence="5 7" id="KW-1133">Transmembrane helix</keyword>
<comment type="similarity">
    <text evidence="2">Belongs to the NRAMP (TC 2.A.55) family.</text>
</comment>
<keyword evidence="4 7" id="KW-0812">Transmembrane</keyword>
<proteinExistence type="inferred from homology"/>